<proteinExistence type="predicted"/>
<keyword evidence="2" id="KW-1185">Reference proteome</keyword>
<evidence type="ECO:0000313" key="1">
    <source>
        <dbReference type="EMBL" id="KAJ8622178.1"/>
    </source>
</evidence>
<reference evidence="1 2" key="1">
    <citation type="journal article" date="2022" name="Hortic Res">
        <title>A haplotype resolved chromosomal level avocado genome allows analysis of novel avocado genes.</title>
        <authorList>
            <person name="Nath O."/>
            <person name="Fletcher S.J."/>
            <person name="Hayward A."/>
            <person name="Shaw L.M."/>
            <person name="Masouleh A.K."/>
            <person name="Furtado A."/>
            <person name="Henry R.J."/>
            <person name="Mitter N."/>
        </authorList>
    </citation>
    <scope>NUCLEOTIDE SEQUENCE [LARGE SCALE GENOMIC DNA]</scope>
    <source>
        <strain evidence="2">cv. Hass</strain>
    </source>
</reference>
<gene>
    <name evidence="1" type="ORF">MRB53_030707</name>
</gene>
<name>A0ACC2KM24_PERAE</name>
<dbReference type="EMBL" id="CM056818">
    <property type="protein sequence ID" value="KAJ8622178.1"/>
    <property type="molecule type" value="Genomic_DNA"/>
</dbReference>
<accession>A0ACC2KM24</accession>
<organism evidence="1 2">
    <name type="scientific">Persea americana</name>
    <name type="common">Avocado</name>
    <dbReference type="NCBI Taxonomy" id="3435"/>
    <lineage>
        <taxon>Eukaryota</taxon>
        <taxon>Viridiplantae</taxon>
        <taxon>Streptophyta</taxon>
        <taxon>Embryophyta</taxon>
        <taxon>Tracheophyta</taxon>
        <taxon>Spermatophyta</taxon>
        <taxon>Magnoliopsida</taxon>
        <taxon>Magnoliidae</taxon>
        <taxon>Laurales</taxon>
        <taxon>Lauraceae</taxon>
        <taxon>Persea</taxon>
    </lineage>
</organism>
<evidence type="ECO:0000313" key="2">
    <source>
        <dbReference type="Proteomes" id="UP001234297"/>
    </source>
</evidence>
<sequence length="122" mass="12985">MQLLVGAAPVARGLEEGTPLNPAVEELKIRNLEGNTVFHEVLKNRNGGVAMYLLDLYEELGDVVNGVGESPLYLPAKAGLIHVVRRLIAGKHYSVEGPDGQTPLHIAVIKGHSGISITLSLS</sequence>
<protein>
    <submittedName>
        <fullName evidence="1">Uncharacterized protein</fullName>
    </submittedName>
</protein>
<comment type="caution">
    <text evidence="1">The sequence shown here is derived from an EMBL/GenBank/DDBJ whole genome shotgun (WGS) entry which is preliminary data.</text>
</comment>
<dbReference type="Proteomes" id="UP001234297">
    <property type="component" value="Chromosome 10"/>
</dbReference>